<organism evidence="3 4">
    <name type="scientific">Pseudonocardia nematodicida</name>
    <dbReference type="NCBI Taxonomy" id="1206997"/>
    <lineage>
        <taxon>Bacteria</taxon>
        <taxon>Bacillati</taxon>
        <taxon>Actinomycetota</taxon>
        <taxon>Actinomycetes</taxon>
        <taxon>Pseudonocardiales</taxon>
        <taxon>Pseudonocardiaceae</taxon>
        <taxon>Pseudonocardia</taxon>
    </lineage>
</organism>
<keyword evidence="1" id="KW-0378">Hydrolase</keyword>
<dbReference type="InterPro" id="IPR001375">
    <property type="entry name" value="Peptidase_S9_cat"/>
</dbReference>
<evidence type="ECO:0000313" key="3">
    <source>
        <dbReference type="EMBL" id="MEQ3554820.1"/>
    </source>
</evidence>
<dbReference type="RefSeq" id="WP_349301889.1">
    <property type="nucleotide sequence ID" value="NZ_JBEDNQ010000017.1"/>
</dbReference>
<dbReference type="Gene3D" id="3.40.50.1820">
    <property type="entry name" value="alpha/beta hydrolase"/>
    <property type="match status" value="1"/>
</dbReference>
<protein>
    <submittedName>
        <fullName evidence="3">Prolyl oligopeptidase family serine peptidase</fullName>
    </submittedName>
</protein>
<evidence type="ECO:0000259" key="2">
    <source>
        <dbReference type="Pfam" id="PF00326"/>
    </source>
</evidence>
<reference evidence="3 4" key="1">
    <citation type="submission" date="2024-03" db="EMBL/GenBank/DDBJ databases">
        <title>Draft genome sequence of Pseudonocardia nematodicida JCM 31783.</title>
        <authorList>
            <person name="Butdee W."/>
            <person name="Duangmal K."/>
        </authorList>
    </citation>
    <scope>NUCLEOTIDE SEQUENCE [LARGE SCALE GENOMIC DNA]</scope>
    <source>
        <strain evidence="3 4">JCM 31783</strain>
    </source>
</reference>
<accession>A0ABV1KK32</accession>
<dbReference type="SUPFAM" id="SSF53474">
    <property type="entry name" value="alpha/beta-Hydrolases"/>
    <property type="match status" value="1"/>
</dbReference>
<proteinExistence type="predicted"/>
<sequence>MTEIPEQEAELSARSPITMAEEIRTPLLVAQGANDVRVPQEQSDRIVASLRERGVPVEYLLAEDEGHGFENPENRLRLYRAIERHLAEHLGGRTRT</sequence>
<feature type="domain" description="Peptidase S9 prolyl oligopeptidase catalytic" evidence="2">
    <location>
        <begin position="5"/>
        <end position="92"/>
    </location>
</feature>
<dbReference type="EMBL" id="JBEDNQ010000017">
    <property type="protein sequence ID" value="MEQ3554820.1"/>
    <property type="molecule type" value="Genomic_DNA"/>
</dbReference>
<dbReference type="PANTHER" id="PTHR42776">
    <property type="entry name" value="SERINE PEPTIDASE S9 FAMILY MEMBER"/>
    <property type="match status" value="1"/>
</dbReference>
<keyword evidence="4" id="KW-1185">Reference proteome</keyword>
<dbReference type="Pfam" id="PF00326">
    <property type="entry name" value="Peptidase_S9"/>
    <property type="match status" value="1"/>
</dbReference>
<dbReference type="Proteomes" id="UP001494902">
    <property type="component" value="Unassembled WGS sequence"/>
</dbReference>
<comment type="caution">
    <text evidence="3">The sequence shown here is derived from an EMBL/GenBank/DDBJ whole genome shotgun (WGS) entry which is preliminary data.</text>
</comment>
<dbReference type="PANTHER" id="PTHR42776:SF27">
    <property type="entry name" value="DIPEPTIDYL PEPTIDASE FAMILY MEMBER 6"/>
    <property type="match status" value="1"/>
</dbReference>
<name>A0ABV1KK32_9PSEU</name>
<dbReference type="InterPro" id="IPR029058">
    <property type="entry name" value="AB_hydrolase_fold"/>
</dbReference>
<gene>
    <name evidence="3" type="ORF">WIS52_30525</name>
</gene>
<evidence type="ECO:0000256" key="1">
    <source>
        <dbReference type="ARBA" id="ARBA00022801"/>
    </source>
</evidence>
<evidence type="ECO:0000313" key="4">
    <source>
        <dbReference type="Proteomes" id="UP001494902"/>
    </source>
</evidence>